<keyword evidence="2" id="KW-1185">Reference proteome</keyword>
<evidence type="ECO:0000313" key="2">
    <source>
        <dbReference type="Proteomes" id="UP001497512"/>
    </source>
</evidence>
<sequence length="133" mass="14344">MNSDTPTATAQRMFEFTGYDSICCLSVVDMLLALGQLGVTYTKDTSKTKLTSALLQAMLGDFTPASAKSQENQQEQLELQLQEFKANIVAVVVDVKASVASLQANPVPQTSSLAELKDIREELQALKDSQEGG</sequence>
<evidence type="ECO:0000313" key="1">
    <source>
        <dbReference type="EMBL" id="CAK9226120.1"/>
    </source>
</evidence>
<name>A0ABP0UNK8_9BRYO</name>
<accession>A0ABP0UNK8</accession>
<protein>
    <submittedName>
        <fullName evidence="1">Uncharacterized protein</fullName>
    </submittedName>
</protein>
<reference evidence="1" key="1">
    <citation type="submission" date="2024-02" db="EMBL/GenBank/DDBJ databases">
        <authorList>
            <consortium name="ELIXIR-Norway"/>
            <consortium name="Elixir Norway"/>
        </authorList>
    </citation>
    <scope>NUCLEOTIDE SEQUENCE</scope>
</reference>
<organism evidence="1 2">
    <name type="scientific">Sphagnum troendelagicum</name>
    <dbReference type="NCBI Taxonomy" id="128251"/>
    <lineage>
        <taxon>Eukaryota</taxon>
        <taxon>Viridiplantae</taxon>
        <taxon>Streptophyta</taxon>
        <taxon>Embryophyta</taxon>
        <taxon>Bryophyta</taxon>
        <taxon>Sphagnophytina</taxon>
        <taxon>Sphagnopsida</taxon>
        <taxon>Sphagnales</taxon>
        <taxon>Sphagnaceae</taxon>
        <taxon>Sphagnum</taxon>
    </lineage>
</organism>
<gene>
    <name evidence="1" type="ORF">CSSPTR1EN2_LOCUS18080</name>
</gene>
<dbReference type="EMBL" id="OZ019897">
    <property type="protein sequence ID" value="CAK9226120.1"/>
    <property type="molecule type" value="Genomic_DNA"/>
</dbReference>
<dbReference type="Proteomes" id="UP001497512">
    <property type="component" value="Chromosome 5"/>
</dbReference>
<proteinExistence type="predicted"/>